<accession>A0A3N4LXJ7</accession>
<gene>
    <name evidence="3" type="ORF">L211DRAFT_821808</name>
</gene>
<dbReference type="Proteomes" id="UP000267821">
    <property type="component" value="Unassembled WGS sequence"/>
</dbReference>
<dbReference type="PANTHER" id="PTHR46434:SF1">
    <property type="entry name" value="GENETIC INTERACTOR OF PROHIBITINS 3, MITOCHONDRIAL"/>
    <property type="match status" value="1"/>
</dbReference>
<feature type="compositionally biased region" description="Basic residues" evidence="2">
    <location>
        <begin position="679"/>
        <end position="692"/>
    </location>
</feature>
<dbReference type="EMBL" id="ML121536">
    <property type="protein sequence ID" value="RPB25892.1"/>
    <property type="molecule type" value="Genomic_DNA"/>
</dbReference>
<dbReference type="OrthoDB" id="1696305at2759"/>
<proteinExistence type="predicted"/>
<feature type="region of interest" description="Disordered" evidence="2">
    <location>
        <begin position="666"/>
        <end position="700"/>
    </location>
</feature>
<evidence type="ECO:0000313" key="3">
    <source>
        <dbReference type="EMBL" id="RPB25892.1"/>
    </source>
</evidence>
<evidence type="ECO:0000313" key="4">
    <source>
        <dbReference type="Proteomes" id="UP000267821"/>
    </source>
</evidence>
<dbReference type="STRING" id="1051890.A0A3N4LXJ7"/>
<keyword evidence="4" id="KW-1185">Reference proteome</keyword>
<dbReference type="InterPro" id="IPR027417">
    <property type="entry name" value="P-loop_NTPase"/>
</dbReference>
<dbReference type="GO" id="GO:0005739">
    <property type="term" value="C:mitochondrion"/>
    <property type="evidence" value="ECO:0007669"/>
    <property type="project" value="TreeGrafter"/>
</dbReference>
<feature type="compositionally biased region" description="Polar residues" evidence="2">
    <location>
        <begin position="168"/>
        <end position="185"/>
    </location>
</feature>
<sequence>MVSALLRQVFFIPQTTRISILHRIPVLANARPNFPSPSLPLRNHTSRSLSTSALRLILQSPVSTIGYAHSSTLASLSPKHLDPLPWTIRIPPICPGCGARSQTTDPNVPGFYDQEKAQAKAIKRKEKKEKRNMDKKRNAEEAIRLANLARLEQKFDFITRNIAAKPTTSSDCPATTPAPVSTDSLLTPRPTAATPKLPLCERCKSLVNYERGTPLPAYPDLDTLIDLISESKHEKTHIYHLIDAADFPLSLIPRLKSYLAHYLPPKKARNLSVSYIITRADLLMPKEEQVTSLMTYLKGVLKDALPPGEAIEDHHSPWGGSFRVISIKNAWSIRRVKAEFSHMAGLKLSKVEKGIVKSREGGIWIVGKVNVGKSRFVGEIVPEGSFTNLERVIETVSGPRASYSPELETLTGKEKLENEELDQEELSLVSPTVSYIPGTTVAPVRVAFRHPGEKGRKGGIKGEIIDLPGMERGRFLDFVRPKLRRKVHMESRVDPKQHVVKPGQSLVLAGLIMIRPKTCDTDFLMYPYTALPTHVTATEKALEFMNHPDPEIKPVSAPLAGTLPDNIKSAGTFHLSTDVTRLRNPQLRDKADAEIELLPYKIYSIDILLEGVGWVEIVAQIRTHQLMLDVVPEVEVYTPLGKGVGSRKPMGADMLRLQGLKKIGKFGVRRNPTEGRQRQSMKGRKKQSKINHRSATGGRG</sequence>
<protein>
    <recommendedName>
        <fullName evidence="5">Genetic interactor of prohibitins 3, mitochondrial</fullName>
    </recommendedName>
</protein>
<dbReference type="SUPFAM" id="SSF52540">
    <property type="entry name" value="P-loop containing nucleoside triphosphate hydrolases"/>
    <property type="match status" value="1"/>
</dbReference>
<evidence type="ECO:0000256" key="2">
    <source>
        <dbReference type="SAM" id="MobiDB-lite"/>
    </source>
</evidence>
<dbReference type="InterPro" id="IPR050896">
    <property type="entry name" value="Mito_lipid_metab_GTPase"/>
</dbReference>
<dbReference type="PANTHER" id="PTHR46434">
    <property type="entry name" value="GENETIC INTERACTOR OF PROHIBITINS 3, MITOCHONDRIAL"/>
    <property type="match status" value="1"/>
</dbReference>
<organism evidence="3 4">
    <name type="scientific">Terfezia boudieri ATCC MYA-4762</name>
    <dbReference type="NCBI Taxonomy" id="1051890"/>
    <lineage>
        <taxon>Eukaryota</taxon>
        <taxon>Fungi</taxon>
        <taxon>Dikarya</taxon>
        <taxon>Ascomycota</taxon>
        <taxon>Pezizomycotina</taxon>
        <taxon>Pezizomycetes</taxon>
        <taxon>Pezizales</taxon>
        <taxon>Pezizaceae</taxon>
        <taxon>Terfezia</taxon>
    </lineage>
</organism>
<reference evidence="3 4" key="1">
    <citation type="journal article" date="2018" name="Nat. Ecol. Evol.">
        <title>Pezizomycetes genomes reveal the molecular basis of ectomycorrhizal truffle lifestyle.</title>
        <authorList>
            <person name="Murat C."/>
            <person name="Payen T."/>
            <person name="Noel B."/>
            <person name="Kuo A."/>
            <person name="Morin E."/>
            <person name="Chen J."/>
            <person name="Kohler A."/>
            <person name="Krizsan K."/>
            <person name="Balestrini R."/>
            <person name="Da Silva C."/>
            <person name="Montanini B."/>
            <person name="Hainaut M."/>
            <person name="Levati E."/>
            <person name="Barry K.W."/>
            <person name="Belfiori B."/>
            <person name="Cichocki N."/>
            <person name="Clum A."/>
            <person name="Dockter R.B."/>
            <person name="Fauchery L."/>
            <person name="Guy J."/>
            <person name="Iotti M."/>
            <person name="Le Tacon F."/>
            <person name="Lindquist E.A."/>
            <person name="Lipzen A."/>
            <person name="Malagnac F."/>
            <person name="Mello A."/>
            <person name="Molinier V."/>
            <person name="Miyauchi S."/>
            <person name="Poulain J."/>
            <person name="Riccioni C."/>
            <person name="Rubini A."/>
            <person name="Sitrit Y."/>
            <person name="Splivallo R."/>
            <person name="Traeger S."/>
            <person name="Wang M."/>
            <person name="Zifcakova L."/>
            <person name="Wipf D."/>
            <person name="Zambonelli A."/>
            <person name="Paolocci F."/>
            <person name="Nowrousian M."/>
            <person name="Ottonello S."/>
            <person name="Baldrian P."/>
            <person name="Spatafora J.W."/>
            <person name="Henrissat B."/>
            <person name="Nagy L.G."/>
            <person name="Aury J.M."/>
            <person name="Wincker P."/>
            <person name="Grigoriev I.V."/>
            <person name="Bonfante P."/>
            <person name="Martin F.M."/>
        </authorList>
    </citation>
    <scope>NUCLEOTIDE SEQUENCE [LARGE SCALE GENOMIC DNA]</scope>
    <source>
        <strain evidence="3 4">ATCC MYA-4762</strain>
    </source>
</reference>
<evidence type="ECO:0000256" key="1">
    <source>
        <dbReference type="SAM" id="Coils"/>
    </source>
</evidence>
<dbReference type="InParanoid" id="A0A3N4LXJ7"/>
<evidence type="ECO:0008006" key="5">
    <source>
        <dbReference type="Google" id="ProtNLM"/>
    </source>
</evidence>
<dbReference type="AlphaFoldDB" id="A0A3N4LXJ7"/>
<feature type="coiled-coil region" evidence="1">
    <location>
        <begin position="112"/>
        <end position="145"/>
    </location>
</feature>
<feature type="region of interest" description="Disordered" evidence="2">
    <location>
        <begin position="168"/>
        <end position="188"/>
    </location>
</feature>
<keyword evidence="1" id="KW-0175">Coiled coil</keyword>
<dbReference type="Gene3D" id="3.40.50.300">
    <property type="entry name" value="P-loop containing nucleotide triphosphate hydrolases"/>
    <property type="match status" value="1"/>
</dbReference>
<name>A0A3N4LXJ7_9PEZI</name>